<gene>
    <name evidence="2" type="ORF">GJU40_04975</name>
</gene>
<dbReference type="Pfam" id="PF04854">
    <property type="entry name" value="DUF624"/>
    <property type="match status" value="1"/>
</dbReference>
<dbReference type="Proteomes" id="UP000448867">
    <property type="component" value="Unassembled WGS sequence"/>
</dbReference>
<accession>A0A7X2LZ33</accession>
<feature type="transmembrane region" description="Helical" evidence="1">
    <location>
        <begin position="140"/>
        <end position="169"/>
    </location>
</feature>
<feature type="transmembrane region" description="Helical" evidence="1">
    <location>
        <begin position="175"/>
        <end position="197"/>
    </location>
</feature>
<dbReference type="EMBL" id="WKKI01000005">
    <property type="protein sequence ID" value="MRX71527.1"/>
    <property type="molecule type" value="Genomic_DNA"/>
</dbReference>
<organism evidence="2 3">
    <name type="scientific">Metabacillus lacus</name>
    <dbReference type="NCBI Taxonomy" id="1983721"/>
    <lineage>
        <taxon>Bacteria</taxon>
        <taxon>Bacillati</taxon>
        <taxon>Bacillota</taxon>
        <taxon>Bacilli</taxon>
        <taxon>Bacillales</taxon>
        <taxon>Bacillaceae</taxon>
        <taxon>Metabacillus</taxon>
    </lineage>
</organism>
<feature type="transmembrane region" description="Helical" evidence="1">
    <location>
        <begin position="71"/>
        <end position="95"/>
    </location>
</feature>
<keyword evidence="1" id="KW-0472">Membrane</keyword>
<protein>
    <submittedName>
        <fullName evidence="2">DUF624 domain-containing protein</fullName>
    </submittedName>
</protein>
<comment type="caution">
    <text evidence="2">The sequence shown here is derived from an EMBL/GenBank/DDBJ whole genome shotgun (WGS) entry which is preliminary data.</text>
</comment>
<evidence type="ECO:0000313" key="2">
    <source>
        <dbReference type="EMBL" id="MRX71527.1"/>
    </source>
</evidence>
<sequence>MNSQYIVNSLDKIFIWITRLVAINVLWVFYTMIGLIAGGIFPATLTVLKIFRMWIMGDPHVPIWSTFQQEYWKVFWTSNMMGWMMTIAGGVLYFNYTVMKSMGSLNIVTYAAFYLLILFYLNVLIWSFPQLAHYNGSIKLVFKNAIIFGFGKFHYTVAIMVYMFAVLYVSLNYPGILPFFTISVLAFGWIWISMNLFQKVDLKIMSAER</sequence>
<proteinExistence type="predicted"/>
<reference evidence="2 3" key="1">
    <citation type="submission" date="2019-11" db="EMBL/GenBank/DDBJ databases">
        <title>Bacillus lacus genome.</title>
        <authorList>
            <person name="Allen C.J."/>
            <person name="Newman J.D."/>
        </authorList>
    </citation>
    <scope>NUCLEOTIDE SEQUENCE [LARGE SCALE GENOMIC DNA]</scope>
    <source>
        <strain evidence="2 3">KCTC 33946</strain>
    </source>
</reference>
<evidence type="ECO:0000256" key="1">
    <source>
        <dbReference type="SAM" id="Phobius"/>
    </source>
</evidence>
<keyword evidence="1" id="KW-0812">Transmembrane</keyword>
<feature type="transmembrane region" description="Helical" evidence="1">
    <location>
        <begin position="107"/>
        <end position="128"/>
    </location>
</feature>
<dbReference type="OrthoDB" id="2182676at2"/>
<dbReference type="AlphaFoldDB" id="A0A7X2LZ33"/>
<keyword evidence="1" id="KW-1133">Transmembrane helix</keyword>
<feature type="transmembrane region" description="Helical" evidence="1">
    <location>
        <begin position="27"/>
        <end position="51"/>
    </location>
</feature>
<dbReference type="InterPro" id="IPR006938">
    <property type="entry name" value="DUF624"/>
</dbReference>
<name>A0A7X2LZ33_9BACI</name>
<keyword evidence="3" id="KW-1185">Reference proteome</keyword>
<dbReference type="RefSeq" id="WP_154306660.1">
    <property type="nucleotide sequence ID" value="NZ_WKKI01000005.1"/>
</dbReference>
<evidence type="ECO:0000313" key="3">
    <source>
        <dbReference type="Proteomes" id="UP000448867"/>
    </source>
</evidence>